<dbReference type="InterPro" id="IPR029000">
    <property type="entry name" value="Cyclophilin-like_dom_sf"/>
</dbReference>
<keyword evidence="2 5" id="KW-0378">Hydrolase</keyword>
<dbReference type="STRING" id="1298598.JCM21714_1023"/>
<dbReference type="GO" id="GO:0016787">
    <property type="term" value="F:hydrolase activity"/>
    <property type="evidence" value="ECO:0007669"/>
    <property type="project" value="UniProtKB-KW"/>
</dbReference>
<evidence type="ECO:0000256" key="2">
    <source>
        <dbReference type="ARBA" id="ARBA00022801"/>
    </source>
</evidence>
<evidence type="ECO:0000256" key="1">
    <source>
        <dbReference type="ARBA" id="ARBA00022741"/>
    </source>
</evidence>
<evidence type="ECO:0000313" key="5">
    <source>
        <dbReference type="EMBL" id="GAE92045.1"/>
    </source>
</evidence>
<dbReference type="eggNOG" id="COG1984">
    <property type="taxonomic scope" value="Bacteria"/>
</dbReference>
<accession>W4VF72</accession>
<protein>
    <submittedName>
        <fullName evidence="5">Allophanate hydrolase 2 subunit 2</fullName>
    </submittedName>
</protein>
<name>W4VF72_9BACI</name>
<dbReference type="SMART" id="SM00797">
    <property type="entry name" value="AHS2"/>
    <property type="match status" value="1"/>
</dbReference>
<keyword evidence="3" id="KW-0067">ATP-binding</keyword>
<dbReference type="Pfam" id="PF02626">
    <property type="entry name" value="CT_A_B"/>
    <property type="match status" value="1"/>
</dbReference>
<dbReference type="PANTHER" id="PTHR43309">
    <property type="entry name" value="5-OXOPROLINASE SUBUNIT C"/>
    <property type="match status" value="1"/>
</dbReference>
<evidence type="ECO:0000259" key="4">
    <source>
        <dbReference type="SMART" id="SM00797"/>
    </source>
</evidence>
<dbReference type="InterPro" id="IPR003778">
    <property type="entry name" value="CT_A_B"/>
</dbReference>
<dbReference type="Gene3D" id="2.40.100.10">
    <property type="entry name" value="Cyclophilin-like"/>
    <property type="match status" value="1"/>
</dbReference>
<dbReference type="SUPFAM" id="SSF50891">
    <property type="entry name" value="Cyclophilin-like"/>
    <property type="match status" value="1"/>
</dbReference>
<dbReference type="AlphaFoldDB" id="W4VF72"/>
<keyword evidence="1" id="KW-0547">Nucleotide-binding</keyword>
<sequence>MGYRLNGKQVKRKEDKQLLTEATTFGSIQIPPNGLPIILMADGQPTGGYPKIGQVAKVDLSKLSQIRPGRVFRFQKITVEEAIHLLEERIHFYRQMKYVMKENWEGVTL</sequence>
<dbReference type="GO" id="GO:0005524">
    <property type="term" value="F:ATP binding"/>
    <property type="evidence" value="ECO:0007669"/>
    <property type="project" value="UniProtKB-KW"/>
</dbReference>
<dbReference type="EMBL" id="BAVS01000002">
    <property type="protein sequence ID" value="GAE92045.1"/>
    <property type="molecule type" value="Genomic_DNA"/>
</dbReference>
<keyword evidence="6" id="KW-1185">Reference proteome</keyword>
<proteinExistence type="predicted"/>
<dbReference type="InterPro" id="IPR052708">
    <property type="entry name" value="PxpC"/>
</dbReference>
<feature type="domain" description="Carboxyltransferase" evidence="4">
    <location>
        <begin position="1"/>
        <end position="92"/>
    </location>
</feature>
<dbReference type="PANTHER" id="PTHR43309:SF5">
    <property type="entry name" value="5-OXOPROLINASE SUBUNIT C"/>
    <property type="match status" value="1"/>
</dbReference>
<reference evidence="5 6" key="1">
    <citation type="journal article" date="2014" name="Genome Announc.">
        <title>Draft Genome Sequence of the Boron-Tolerant and Moderately Halotolerant Bacterium Gracilibacillus boraciitolerans JCM 21714T.</title>
        <authorList>
            <person name="Ahmed I."/>
            <person name="Oshima K."/>
            <person name="Suda W."/>
            <person name="Kitamura K."/>
            <person name="Iida T."/>
            <person name="Ohmori Y."/>
            <person name="Fujiwara T."/>
            <person name="Hattori M."/>
            <person name="Ohkuma M."/>
        </authorList>
    </citation>
    <scope>NUCLEOTIDE SEQUENCE [LARGE SCALE GENOMIC DNA]</scope>
    <source>
        <strain evidence="5 6">JCM 21714</strain>
    </source>
</reference>
<evidence type="ECO:0000313" key="6">
    <source>
        <dbReference type="Proteomes" id="UP000019102"/>
    </source>
</evidence>
<evidence type="ECO:0000256" key="3">
    <source>
        <dbReference type="ARBA" id="ARBA00022840"/>
    </source>
</evidence>
<dbReference type="Proteomes" id="UP000019102">
    <property type="component" value="Unassembled WGS sequence"/>
</dbReference>
<organism evidence="5 6">
    <name type="scientific">Gracilibacillus boraciitolerans JCM 21714</name>
    <dbReference type="NCBI Taxonomy" id="1298598"/>
    <lineage>
        <taxon>Bacteria</taxon>
        <taxon>Bacillati</taxon>
        <taxon>Bacillota</taxon>
        <taxon>Bacilli</taxon>
        <taxon>Bacillales</taxon>
        <taxon>Bacillaceae</taxon>
        <taxon>Gracilibacillus</taxon>
    </lineage>
</organism>
<gene>
    <name evidence="5" type="ORF">JCM21714_1023</name>
</gene>
<comment type="caution">
    <text evidence="5">The sequence shown here is derived from an EMBL/GenBank/DDBJ whole genome shotgun (WGS) entry which is preliminary data.</text>
</comment>